<feature type="region of interest" description="Disordered" evidence="2">
    <location>
        <begin position="765"/>
        <end position="788"/>
    </location>
</feature>
<dbReference type="RefSeq" id="XP_028534141.1">
    <property type="nucleotide sequence ID" value="XM_028677787.1"/>
</dbReference>
<feature type="coiled-coil region" evidence="1">
    <location>
        <begin position="723"/>
        <end position="764"/>
    </location>
</feature>
<evidence type="ECO:0000313" key="4">
    <source>
        <dbReference type="Proteomes" id="UP000220158"/>
    </source>
</evidence>
<proteinExistence type="predicted"/>
<feature type="region of interest" description="Disordered" evidence="2">
    <location>
        <begin position="2340"/>
        <end position="2377"/>
    </location>
</feature>
<name>A0A1J1HCJ1_PLARL</name>
<feature type="coiled-coil region" evidence="1">
    <location>
        <begin position="1223"/>
        <end position="1260"/>
    </location>
</feature>
<dbReference type="GeneID" id="39737267"/>
<dbReference type="OMA" id="LCDHNFY"/>
<evidence type="ECO:0000313" key="3">
    <source>
        <dbReference type="EMBL" id="CRH01140.1"/>
    </source>
</evidence>
<dbReference type="VEuPathDB" id="PlasmoDB:PRELSG_1202400"/>
<sequence length="2377" mass="282570">MDKINLLQELNDENRKKNKLNENILNFDFSYESILNNDIKRPQEIDCGMSCTSSFFDSNEKVINENIYNKNLNNDYSNCDNIIYNNIYNNYNNNDLNGASYDANHSIAYNSNALDVSFQKKNELNVNEFLNIEKNRSNEKNNFNTSENNKKEKNDENDNILHENTIMNNLNICNDNNILLNNDNFIIKNVNDINQKIICNRNDTNINSNNLNNNANNTIYDLDKKGESTFKNKEDSFINHDKNDNEKCDIINNDSNKKSQENDLFITENEKEHFLNENNKSRSNTSTYIICSQKNSSSNINETMVNSNNSTSGISKNKNDNVIILNNEDNMNKDDINIKEIYDIVENDIINYKNIIFQMKSELQIRNCYLENEKRKNEEYEKIIGNYINELNSYSNKSNSLESLNIIEIENKQLKQELILKNSEIIELNNIINNLKSQKNIFFNCLENELEISLKKETECSLILHAQTKRLNNANCFIEKQNIKIRELKKEMEKLEETYVTHVKKNEKQIEELLKEKEEFIKITKELEVINIDNKNKKEEIDKYKNKCQELNDELNDLLRLVASNQQDKVNFENFYQNNKYDSFNFMNESYNNSNTVIGDNNILKNQLKKLIEENDKLKKELDELKNNNLNIINELKKKSEMIKEKDMNYSVLLEKYNILEKDYENIHNLCIILENKYREEYNNNSIHKNINILSKSNFSLSELELNHSQQSENDINNYKIYCSELKLENESLKSIIEKLKIKNKKLSKNMEFLLNDLINAETLNEDNSNNKSTNHNNTDNIECNNNSNNELINDNEKCDIRNSSNINLLIDNNNINKINISKINNYSQTKENISNDKKIDNFTQTSEKISINEKIDNFTQTNEQISINEKIDNFTQTNEHISNDEKTDNFTQTNEQISINEKIDNFTQTNEHISNDEKTDNLTQNNEHISDDKKNNHLINEGVNTEEKIVFDKDTYTSDNVLLVSSYINTRKIDLIDKSINTNENIKEFTNNCSQTDEINSYIKSTQTDIIKNIDREVITNIYGISNFNIKKMMMKCNFSKNKKIQVTTTSMNASTQTKEIFSNLIDKYSSSDEYNIYKRYKKKKKIKDFSSLYSSNTSNSFFFKESDSSNDLSLIRRKKNKYNNKNKYYNYDNNYENYLCKNKNYKFTNRDKNYILSFDKKKYYKENDVLDNYSELYSKMNKKERYKDYNRNEDKEVESLIEILKYSSENDDSFYIDNVYNTKQKEMIKQKKREIEEIEKLKEERRRERNIKKKKKDIYRKHQNDVNYKNVYSSEDYYDYAYSNKNKLLAQKIKRNKIKKNMYNYNHIIKTENKYVQTTEYFLNCDIYYEQKENVKFPKFSDNVLILKNKIKDYSKNLYYNVIVCENCNGFYIDLLLINIFNEYINYYNCCNNCALKKKIFEKKNINKDKFMHNSESSIKNNSSIFNLENFSTSKNDVIFTLKKKKKEEMEEEKEKQETNQYYNVYNIKDGYCSEKSEYSNDMNDSYENSSIDDNEVKNSETDEYNDLYESSRLSKGEKKRNCKIENFIIKHIPFKLHICTCAYINVKYKKMLIRKEEIKRNNKIKKKKKDVCNNNLFFNQIFNFISKIKNELNEVKFIIQNFFYLNKNNILGNFILNTKKINDIPLFLFNYVENKNISYVKNGENSYINENEAVINKHNSQVSCHSLNTYCLEEAYTANQQIVNSCNYQKNFNNFINSNNSNLVHFNLRDTYDPKKTSNINKIMKDNDNDKKSYELSNDSENQNKYCGNINYSFIKDKINEDKMKTIYDYSIINRNDQNISLYYPNMNYDDIKIHFNEKNYKKGKVCNFNDLMQKYEIKNIMIFFICCLFYLNELYIKNTSSFKEFQTCDIKCEDSKNENDIQLNNNIHNDRCYNIDDANYNDGSIKKKCNFYNTNHSKDDNIINSNKMCDSINLNERKCNSLNHKEQSKLNTNNINEIEIFLEKYNSVNVINEKKENNLLFDVVNDILNNIKKNSESICSVYILMNEKINIEELKISDLYKLIDNYTKIEVYISNLNKVCREKVKSLENIINECNSNKEEIINIHKEKIINTEKLVEEKDSIINDLKLEVEILLKDKEITNNLLNEVTEEKNRYFNLYIDFQNSIIQKDKLPDNEENELKNNNSNNNKINSCINKINELNKEINLLKKKGKLSPVNNNNNESSSSYNNSHICKKEQNEEKNFDNLVSNNILNNKLLSKKRIEKKCKLNKMDVLFNLEMKKIFKIFFILKEKIIVFASYIYKKLYKNIPINIYYVKQYYTNIINLFLNLPKHINVNFLFINENEINYNIYLKKNFKKNYNILALTDNSFNDFSDDSSLETKIIQDKKKNKIKYEKSRQDYRDNTTQKKKNKNKNIHLGSMEQSDKVIKKKKKIL</sequence>
<feature type="coiled-coil region" evidence="1">
    <location>
        <begin position="471"/>
        <end position="568"/>
    </location>
</feature>
<feature type="region of interest" description="Disordered" evidence="2">
    <location>
        <begin position="137"/>
        <end position="157"/>
    </location>
</feature>
<reference evidence="3 4" key="1">
    <citation type="submission" date="2015-04" db="EMBL/GenBank/DDBJ databases">
        <authorList>
            <consortium name="Pathogen Informatics"/>
        </authorList>
    </citation>
    <scope>NUCLEOTIDE SEQUENCE [LARGE SCALE GENOMIC DNA]</scope>
    <source>
        <strain evidence="3 4">SGS1</strain>
    </source>
</reference>
<keyword evidence="4" id="KW-1185">Reference proteome</keyword>
<dbReference type="EMBL" id="LN835307">
    <property type="protein sequence ID" value="CRH01140.1"/>
    <property type="molecule type" value="Genomic_DNA"/>
</dbReference>
<feature type="compositionally biased region" description="Basic and acidic residues" evidence="2">
    <location>
        <begin position="148"/>
        <end position="157"/>
    </location>
</feature>
<feature type="compositionally biased region" description="Low complexity" evidence="2">
    <location>
        <begin position="766"/>
        <end position="788"/>
    </location>
</feature>
<gene>
    <name evidence="3" type="ORF">PRELSG_1202400</name>
</gene>
<feature type="coiled-coil region" evidence="1">
    <location>
        <begin position="370"/>
        <end position="431"/>
    </location>
</feature>
<keyword evidence="1" id="KW-0175">Coiled coil</keyword>
<organism evidence="3 4">
    <name type="scientific">Plasmodium relictum</name>
    <dbReference type="NCBI Taxonomy" id="85471"/>
    <lineage>
        <taxon>Eukaryota</taxon>
        <taxon>Sar</taxon>
        <taxon>Alveolata</taxon>
        <taxon>Apicomplexa</taxon>
        <taxon>Aconoidasida</taxon>
        <taxon>Haemosporida</taxon>
        <taxon>Plasmodiidae</taxon>
        <taxon>Plasmodium</taxon>
        <taxon>Plasmodium (Haemamoeba)</taxon>
    </lineage>
</organism>
<dbReference type="KEGG" id="prel:PRELSG_1202400"/>
<dbReference type="Proteomes" id="UP000220158">
    <property type="component" value="Chromosome 12"/>
</dbReference>
<evidence type="ECO:0000256" key="1">
    <source>
        <dbReference type="SAM" id="Coils"/>
    </source>
</evidence>
<feature type="coiled-coil region" evidence="1">
    <location>
        <begin position="601"/>
        <end position="642"/>
    </location>
</feature>
<dbReference type="OrthoDB" id="378010at2759"/>
<evidence type="ECO:0000256" key="2">
    <source>
        <dbReference type="SAM" id="MobiDB-lite"/>
    </source>
</evidence>
<accession>A0A1J1HCJ1</accession>
<protein>
    <submittedName>
        <fullName evidence="3">Uncharacterized protein</fullName>
    </submittedName>
</protein>
<feature type="coiled-coil region" evidence="1">
    <location>
        <begin position="2126"/>
        <end position="2153"/>
    </location>
</feature>